<dbReference type="Proteomes" id="UP000191110">
    <property type="component" value="Unassembled WGS sequence"/>
</dbReference>
<dbReference type="PIRSF" id="PIRSF012318">
    <property type="entry name" value="UCP012318"/>
    <property type="match status" value="1"/>
</dbReference>
<evidence type="ECO:0000313" key="2">
    <source>
        <dbReference type="Proteomes" id="UP000191110"/>
    </source>
</evidence>
<sequence>MIQSIFDLARGCLDACDPDEKIALTNAASAAWQAGECALDATVEAEPIPDPGRPARPLLVRPRELQQRKPTTVEGRAILFHALVHIEFNAINLGWDAVYRFRDMPNDYYSDWIQIAFEEAYHFGLLRDHLRTLGYEYGDFPAHNGLWEMAEETSYDVLARMALVPRCLEARGLDVSPGIKAKLLKVGDSEGAALLDIILRDEIGHVGVGNRWFHYLCSERALDSEQQFDALLERHMKGQIRGPFHREARLEAGFTVEELDYLEGVGGTLRPR</sequence>
<dbReference type="InterPro" id="IPR007402">
    <property type="entry name" value="DUF455"/>
</dbReference>
<dbReference type="InterPro" id="IPR011197">
    <property type="entry name" value="UCP012318"/>
</dbReference>
<dbReference type="PANTHER" id="PTHR42782:SF4">
    <property type="entry name" value="DUF455 DOMAIN-CONTAINING PROTEIN"/>
    <property type="match status" value="1"/>
</dbReference>
<dbReference type="InterPro" id="IPR009078">
    <property type="entry name" value="Ferritin-like_SF"/>
</dbReference>
<gene>
    <name evidence="1" type="ORF">BOW53_06310</name>
</gene>
<dbReference type="PANTHER" id="PTHR42782">
    <property type="entry name" value="SI:CH73-314G15.3"/>
    <property type="match status" value="1"/>
</dbReference>
<dbReference type="SUPFAM" id="SSF47240">
    <property type="entry name" value="Ferritin-like"/>
    <property type="match status" value="1"/>
</dbReference>
<accession>A0A1T2L6U3</accession>
<dbReference type="CDD" id="cd00657">
    <property type="entry name" value="Ferritin_like"/>
    <property type="match status" value="1"/>
</dbReference>
<protein>
    <recommendedName>
        <fullName evidence="3">DUF455 domain-containing protein</fullName>
    </recommendedName>
</protein>
<dbReference type="RefSeq" id="WP_078483243.1">
    <property type="nucleotide sequence ID" value="NZ_MPRL01000017.1"/>
</dbReference>
<evidence type="ECO:0008006" key="3">
    <source>
        <dbReference type="Google" id="ProtNLM"/>
    </source>
</evidence>
<reference evidence="1 2" key="1">
    <citation type="submission" date="2016-11" db="EMBL/GenBank/DDBJ databases">
        <title>Mixed transmission modes and dynamic genome evolution in an obligate animal-bacterial symbiosis.</title>
        <authorList>
            <person name="Russell S.L."/>
            <person name="Corbett-Detig R.B."/>
            <person name="Cavanaugh C.M."/>
        </authorList>
    </citation>
    <scope>NUCLEOTIDE SEQUENCE [LARGE SCALE GENOMIC DNA]</scope>
    <source>
        <strain evidence="1">Sveles-Q1</strain>
    </source>
</reference>
<dbReference type="OrthoDB" id="9778629at2"/>
<comment type="caution">
    <text evidence="1">The sequence shown here is derived from an EMBL/GenBank/DDBJ whole genome shotgun (WGS) entry which is preliminary data.</text>
</comment>
<evidence type="ECO:0000313" key="1">
    <source>
        <dbReference type="EMBL" id="OOZ40828.1"/>
    </source>
</evidence>
<dbReference type="EMBL" id="MPRL01000017">
    <property type="protein sequence ID" value="OOZ40828.1"/>
    <property type="molecule type" value="Genomic_DNA"/>
</dbReference>
<dbReference type="AlphaFoldDB" id="A0A1T2L6U3"/>
<proteinExistence type="predicted"/>
<organism evidence="1 2">
    <name type="scientific">Solemya pervernicosa gill symbiont</name>
    <dbReference type="NCBI Taxonomy" id="642797"/>
    <lineage>
        <taxon>Bacteria</taxon>
        <taxon>Pseudomonadati</taxon>
        <taxon>Pseudomonadota</taxon>
        <taxon>Gammaproteobacteria</taxon>
        <taxon>sulfur-oxidizing symbionts</taxon>
    </lineage>
</organism>
<keyword evidence="2" id="KW-1185">Reference proteome</keyword>
<name>A0A1T2L6U3_9GAMM</name>
<dbReference type="Pfam" id="PF04305">
    <property type="entry name" value="DUF455"/>
    <property type="match status" value="1"/>
</dbReference>